<dbReference type="Gene3D" id="1.20.120.330">
    <property type="entry name" value="Nucleotidyltransferases domain 2"/>
    <property type="match status" value="1"/>
</dbReference>
<sequence>MLDKINHTPRGLVIELSVKTEEAVNLILSKLLGIKPEESRSFGNSSQALSFNAKANLLLDLNQLDKLQREKFQIFMEIRNKFAHLNSVDTFEKCFALMGNYQRLKKIFEVDEDGESIEKDMELMFCILSIDITSIIGTIRENVTKNMAVKYTQRKFFEAIKENREEYKKHNPLDVNAIDNFIKFIKNILTEEIDRKIKNNTPPHI</sequence>
<dbReference type="EMBL" id="PQVG01000006">
    <property type="protein sequence ID" value="POY38787.1"/>
    <property type="molecule type" value="Genomic_DNA"/>
</dbReference>
<dbReference type="InterPro" id="IPR038026">
    <property type="entry name" value="MtlR-like_sf"/>
</dbReference>
<dbReference type="Proteomes" id="UP000237310">
    <property type="component" value="Unassembled WGS sequence"/>
</dbReference>
<proteinExistence type="predicted"/>
<comment type="caution">
    <text evidence="1">The sequence shown here is derived from an EMBL/GenBank/DDBJ whole genome shotgun (WGS) entry which is preliminary data.</text>
</comment>
<evidence type="ECO:0000313" key="2">
    <source>
        <dbReference type="Proteomes" id="UP000237310"/>
    </source>
</evidence>
<organism evidence="1 2">
    <name type="scientific">Flavobacterium alvei</name>
    <dbReference type="NCBI Taxonomy" id="2080416"/>
    <lineage>
        <taxon>Bacteria</taxon>
        <taxon>Pseudomonadati</taxon>
        <taxon>Bacteroidota</taxon>
        <taxon>Flavobacteriia</taxon>
        <taxon>Flavobacteriales</taxon>
        <taxon>Flavobacteriaceae</taxon>
        <taxon>Flavobacterium</taxon>
    </lineage>
</organism>
<reference evidence="1 2" key="1">
    <citation type="submission" date="2018-01" db="EMBL/GenBank/DDBJ databases">
        <authorList>
            <person name="Gaut B.S."/>
            <person name="Morton B.R."/>
            <person name="Clegg M.T."/>
            <person name="Duvall M.R."/>
        </authorList>
    </citation>
    <scope>NUCLEOTIDE SEQUENCE [LARGE SCALE GENOMIC DNA]</scope>
    <source>
        <strain evidence="1 2">HR-AY</strain>
    </source>
</reference>
<evidence type="ECO:0000313" key="1">
    <source>
        <dbReference type="EMBL" id="POY38787.1"/>
    </source>
</evidence>
<accession>A0A2S5A964</accession>
<keyword evidence="2" id="KW-1185">Reference proteome</keyword>
<name>A0A2S5A964_9FLAO</name>
<dbReference type="OrthoDB" id="1375976at2"/>
<dbReference type="AlphaFoldDB" id="A0A2S5A964"/>
<gene>
    <name evidence="1" type="ORF">C3L50_11680</name>
</gene>
<dbReference type="SUPFAM" id="SSF158668">
    <property type="entry name" value="MtlR-like"/>
    <property type="match status" value="1"/>
</dbReference>
<dbReference type="RefSeq" id="WP_103806361.1">
    <property type="nucleotide sequence ID" value="NZ_PQVG01000006.1"/>
</dbReference>
<protein>
    <submittedName>
        <fullName evidence="1">Uncharacterized protein</fullName>
    </submittedName>
</protein>